<dbReference type="Gene3D" id="1.10.260.40">
    <property type="entry name" value="lambda repressor-like DNA-binding domains"/>
    <property type="match status" value="1"/>
</dbReference>
<dbReference type="GO" id="GO:0003677">
    <property type="term" value="F:DNA binding"/>
    <property type="evidence" value="ECO:0007669"/>
    <property type="project" value="InterPro"/>
</dbReference>
<accession>A0A191UFH5</accession>
<reference evidence="2" key="1">
    <citation type="submission" date="2016-05" db="EMBL/GenBank/DDBJ databases">
        <title>Polynucleobacter sp. QLW-P1FAT50C-4 genome.</title>
        <authorList>
            <person name="Hahn M.W."/>
        </authorList>
    </citation>
    <scope>NUCLEOTIDE SEQUENCE [LARGE SCALE GENOMIC DNA]</scope>
    <source>
        <strain evidence="2">QLW-P1FAT50C-4</strain>
    </source>
</reference>
<dbReference type="OrthoDB" id="9182103at2"/>
<dbReference type="RefSeq" id="WP_068948672.1">
    <property type="nucleotide sequence ID" value="NZ_CP015922.1"/>
</dbReference>
<protein>
    <submittedName>
        <fullName evidence="1">XRE family transcriptional regulator</fullName>
    </submittedName>
</protein>
<sequence>MRVDQQLTLASKQLGQSAEIAQCLVSLRLARHVRQGEAAVRAGLARATAQRIEKGDPGVAIGALLRYLDAIAPGMTLVQLLSGNDPAIAALERRSRPQRVRDLSTAELKALDF</sequence>
<dbReference type="AlphaFoldDB" id="A0A191UFH5"/>
<dbReference type="STRING" id="1743168.A8O14_05935"/>
<dbReference type="InterPro" id="IPR010982">
    <property type="entry name" value="Lambda_DNA-bd_dom_sf"/>
</dbReference>
<organism evidence="1 2">
    <name type="scientific">Polynucleobacter wuianus</name>
    <dbReference type="NCBI Taxonomy" id="1743168"/>
    <lineage>
        <taxon>Bacteria</taxon>
        <taxon>Pseudomonadati</taxon>
        <taxon>Pseudomonadota</taxon>
        <taxon>Betaproteobacteria</taxon>
        <taxon>Burkholderiales</taxon>
        <taxon>Burkholderiaceae</taxon>
        <taxon>Polynucleobacter</taxon>
    </lineage>
</organism>
<evidence type="ECO:0000313" key="2">
    <source>
        <dbReference type="Proteomes" id="UP000078463"/>
    </source>
</evidence>
<evidence type="ECO:0000313" key="1">
    <source>
        <dbReference type="EMBL" id="ANI99661.1"/>
    </source>
</evidence>
<gene>
    <name evidence="1" type="ORF">A8O14_05935</name>
</gene>
<dbReference type="SUPFAM" id="SSF47413">
    <property type="entry name" value="lambda repressor-like DNA-binding domains"/>
    <property type="match status" value="1"/>
</dbReference>
<name>A0A191UFH5_9BURK</name>
<dbReference type="KEGG" id="pwu:A8O14_05935"/>
<proteinExistence type="predicted"/>
<dbReference type="Proteomes" id="UP000078463">
    <property type="component" value="Chromosome"/>
</dbReference>
<keyword evidence="2" id="KW-1185">Reference proteome</keyword>
<dbReference type="EMBL" id="CP015922">
    <property type="protein sequence ID" value="ANI99661.1"/>
    <property type="molecule type" value="Genomic_DNA"/>
</dbReference>